<organism evidence="1 2">
    <name type="scientific">Salinisphaera japonica YTM-1</name>
    <dbReference type="NCBI Taxonomy" id="1209778"/>
    <lineage>
        <taxon>Bacteria</taxon>
        <taxon>Pseudomonadati</taxon>
        <taxon>Pseudomonadota</taxon>
        <taxon>Gammaproteobacteria</taxon>
        <taxon>Salinisphaerales</taxon>
        <taxon>Salinisphaeraceae</taxon>
        <taxon>Salinisphaera</taxon>
    </lineage>
</organism>
<evidence type="ECO:0000313" key="1">
    <source>
        <dbReference type="EMBL" id="ROO29799.1"/>
    </source>
</evidence>
<comment type="caution">
    <text evidence="1">The sequence shown here is derived from an EMBL/GenBank/DDBJ whole genome shotgun (WGS) entry which is preliminary data.</text>
</comment>
<evidence type="ECO:0008006" key="3">
    <source>
        <dbReference type="Google" id="ProtNLM"/>
    </source>
</evidence>
<protein>
    <recommendedName>
        <fullName evidence="3">DUF2452 domain-containing protein</fullName>
    </recommendedName>
</protein>
<dbReference type="Proteomes" id="UP000285310">
    <property type="component" value="Unassembled WGS sequence"/>
</dbReference>
<reference evidence="1 2" key="1">
    <citation type="submission" date="2013-10" db="EMBL/GenBank/DDBJ databases">
        <title>Salinisphaera japonica YTM-1 Genome Sequencing.</title>
        <authorList>
            <person name="Lai Q."/>
            <person name="Li C."/>
            <person name="Shao Z."/>
        </authorList>
    </citation>
    <scope>NUCLEOTIDE SEQUENCE [LARGE SCALE GENOMIC DNA]</scope>
    <source>
        <strain evidence="1 2">YTM-1</strain>
    </source>
</reference>
<gene>
    <name evidence="1" type="ORF">SAJA_05920</name>
</gene>
<dbReference type="OrthoDB" id="662061at2"/>
<dbReference type="InParanoid" id="A0A423PW49"/>
<name>A0A423PW49_9GAMM</name>
<keyword evidence="2" id="KW-1185">Reference proteome</keyword>
<dbReference type="AlphaFoldDB" id="A0A423PW49"/>
<dbReference type="RefSeq" id="WP_123657711.1">
    <property type="nucleotide sequence ID" value="NZ_AYKG01000013.1"/>
</dbReference>
<proteinExistence type="predicted"/>
<dbReference type="EMBL" id="AYKG01000013">
    <property type="protein sequence ID" value="ROO29799.1"/>
    <property type="molecule type" value="Genomic_DNA"/>
</dbReference>
<evidence type="ECO:0000313" key="2">
    <source>
        <dbReference type="Proteomes" id="UP000285310"/>
    </source>
</evidence>
<accession>A0A423PW49</accession>
<sequence length="195" mass="21160">MNKPVNTDGKGQTPVLAILNESTRAAAAVPAKQIDQVTTELFTSLFVLESEFAFKPVPGKPYYLYQQDTRFWLGLTAPDMLAERVAGRFIGTATLQPDLTWTLALAEAVAADSRFTDWLADKRAAFEQRLGAAETVDEVLPVYESRLSFYRRASAFGVAHSLSRSMSAAGISGLSYDEARGLLADASEDTDTPTG</sequence>